<evidence type="ECO:0000313" key="2">
    <source>
        <dbReference type="Proteomes" id="UP001196413"/>
    </source>
</evidence>
<proteinExistence type="predicted"/>
<accession>A0AAD5MA93</accession>
<comment type="caution">
    <text evidence="1">The sequence shown here is derived from an EMBL/GenBank/DDBJ whole genome shotgun (WGS) entry which is preliminary data.</text>
</comment>
<protein>
    <submittedName>
        <fullName evidence="1">Uncharacterized protein</fullName>
    </submittedName>
</protein>
<name>A0AAD5MA93_PARTN</name>
<dbReference type="AlphaFoldDB" id="A0AAD5MA93"/>
<organism evidence="1 2">
    <name type="scientific">Parelaphostrongylus tenuis</name>
    <name type="common">Meningeal worm</name>
    <dbReference type="NCBI Taxonomy" id="148309"/>
    <lineage>
        <taxon>Eukaryota</taxon>
        <taxon>Metazoa</taxon>
        <taxon>Ecdysozoa</taxon>
        <taxon>Nematoda</taxon>
        <taxon>Chromadorea</taxon>
        <taxon>Rhabditida</taxon>
        <taxon>Rhabditina</taxon>
        <taxon>Rhabditomorpha</taxon>
        <taxon>Strongyloidea</taxon>
        <taxon>Metastrongylidae</taxon>
        <taxon>Parelaphostrongylus</taxon>
    </lineage>
</organism>
<gene>
    <name evidence="1" type="ORF">KIN20_012009</name>
</gene>
<sequence length="82" mass="9270">MTITPTYLSIGSSIGRTPLITVTCPATRFRDHPNSASHTEVLRLRTILARLSRTIILLFCQHCQRTHNRNIDEPTILNDIDA</sequence>
<keyword evidence="2" id="KW-1185">Reference proteome</keyword>
<evidence type="ECO:0000313" key="1">
    <source>
        <dbReference type="EMBL" id="KAJ1354915.1"/>
    </source>
</evidence>
<dbReference type="Proteomes" id="UP001196413">
    <property type="component" value="Unassembled WGS sequence"/>
</dbReference>
<reference evidence="1" key="1">
    <citation type="submission" date="2021-06" db="EMBL/GenBank/DDBJ databases">
        <title>Parelaphostrongylus tenuis whole genome reference sequence.</title>
        <authorList>
            <person name="Garwood T.J."/>
            <person name="Larsen P.A."/>
            <person name="Fountain-Jones N.M."/>
            <person name="Garbe J.R."/>
            <person name="Macchietto M.G."/>
            <person name="Kania S.A."/>
            <person name="Gerhold R.W."/>
            <person name="Richards J.E."/>
            <person name="Wolf T.M."/>
        </authorList>
    </citation>
    <scope>NUCLEOTIDE SEQUENCE</scope>
    <source>
        <strain evidence="1">MNPRO001-30</strain>
        <tissue evidence="1">Meninges</tissue>
    </source>
</reference>
<dbReference type="EMBL" id="JAHQIW010002280">
    <property type="protein sequence ID" value="KAJ1354915.1"/>
    <property type="molecule type" value="Genomic_DNA"/>
</dbReference>